<evidence type="ECO:0000256" key="4">
    <source>
        <dbReference type="ARBA" id="ARBA00022958"/>
    </source>
</evidence>
<sequence>MKVIVIGGGKVGFYLIKTLKNKKHDITLIEKDKKLCEKISDEIDIEIINGDGTDIEVLKDADIDVADVVAAVTGKDEENLIICQVSKKNFDIQHTIARVNNPKNQKLFKLLGVDSTVCSTQVITNLIEWECESDKIKIIQTFERGEMVLVEVEIDKKIVWCNKAIKNLKMPIDSVIVSIFREGHVIYPKGDTIIQEHDKVVLVTDSKNMVNENKKAYSVLEKYLFKN</sequence>
<feature type="domain" description="RCK N-terminal" evidence="7">
    <location>
        <begin position="1"/>
        <end position="124"/>
    </location>
</feature>
<dbReference type="InterPro" id="IPR006036">
    <property type="entry name" value="K_uptake_TrkA"/>
</dbReference>
<accession>A0ABT7EAV1</accession>
<dbReference type="InterPro" id="IPR006037">
    <property type="entry name" value="RCK_C"/>
</dbReference>
<dbReference type="Proteomes" id="UP001301012">
    <property type="component" value="Unassembled WGS sequence"/>
</dbReference>
<evidence type="ECO:0000259" key="8">
    <source>
        <dbReference type="PROSITE" id="PS51202"/>
    </source>
</evidence>
<dbReference type="Pfam" id="PF02254">
    <property type="entry name" value="TrkA_N"/>
    <property type="match status" value="1"/>
</dbReference>
<dbReference type="PRINTS" id="PR00335">
    <property type="entry name" value="KUPTAKETRKA"/>
</dbReference>
<dbReference type="RefSeq" id="WP_284131597.1">
    <property type="nucleotide sequence ID" value="NZ_JASKYM010000001.1"/>
</dbReference>
<reference evidence="9 10" key="1">
    <citation type="submission" date="2023-05" db="EMBL/GenBank/DDBJ databases">
        <title>Rombocin, a short stable natural nisin variant, displays selective antimicrobial activity against Listeria monocytogenes and employs dual mode of action to kill target bacterial strains.</title>
        <authorList>
            <person name="Wambui J."/>
            <person name="Stephan R."/>
            <person name="Kuipers O.P."/>
        </authorList>
    </citation>
    <scope>NUCLEOTIDE SEQUENCE [LARGE SCALE GENOMIC DNA]</scope>
    <source>
        <strain evidence="9 10">RC002</strain>
    </source>
</reference>
<gene>
    <name evidence="9" type="ORF">QOZ84_03640</name>
</gene>
<protein>
    <recommendedName>
        <fullName evidence="1">Trk system potassium uptake protein TrkA</fullName>
    </recommendedName>
</protein>
<keyword evidence="4" id="KW-0630">Potassium</keyword>
<evidence type="ECO:0000256" key="6">
    <source>
        <dbReference type="ARBA" id="ARBA00023065"/>
    </source>
</evidence>
<dbReference type="SUPFAM" id="SSF51735">
    <property type="entry name" value="NAD(P)-binding Rossmann-fold domains"/>
    <property type="match status" value="1"/>
</dbReference>
<dbReference type="Pfam" id="PF02080">
    <property type="entry name" value="TrkA_C"/>
    <property type="match status" value="1"/>
</dbReference>
<dbReference type="InterPro" id="IPR036291">
    <property type="entry name" value="NAD(P)-bd_dom_sf"/>
</dbReference>
<dbReference type="PANTHER" id="PTHR43833:SF5">
    <property type="entry name" value="TRK SYSTEM POTASSIUM UPTAKE PROTEIN TRKA"/>
    <property type="match status" value="1"/>
</dbReference>
<dbReference type="Gene3D" id="3.40.50.720">
    <property type="entry name" value="NAD(P)-binding Rossmann-like Domain"/>
    <property type="match status" value="1"/>
</dbReference>
<dbReference type="InterPro" id="IPR050721">
    <property type="entry name" value="Trk_Ktr_HKT_K-transport"/>
</dbReference>
<dbReference type="PROSITE" id="PS51201">
    <property type="entry name" value="RCK_N"/>
    <property type="match status" value="1"/>
</dbReference>
<keyword evidence="10" id="KW-1185">Reference proteome</keyword>
<evidence type="ECO:0000313" key="9">
    <source>
        <dbReference type="EMBL" id="MDK2562630.1"/>
    </source>
</evidence>
<proteinExistence type="predicted"/>
<dbReference type="PANTHER" id="PTHR43833">
    <property type="entry name" value="POTASSIUM CHANNEL PROTEIN 2-RELATED-RELATED"/>
    <property type="match status" value="1"/>
</dbReference>
<dbReference type="SUPFAM" id="SSF116726">
    <property type="entry name" value="TrkA C-terminal domain-like"/>
    <property type="match status" value="1"/>
</dbReference>
<evidence type="ECO:0000256" key="5">
    <source>
        <dbReference type="ARBA" id="ARBA00023027"/>
    </source>
</evidence>
<keyword evidence="3" id="KW-0633">Potassium transport</keyword>
<evidence type="ECO:0000256" key="3">
    <source>
        <dbReference type="ARBA" id="ARBA00022538"/>
    </source>
</evidence>
<evidence type="ECO:0000256" key="2">
    <source>
        <dbReference type="ARBA" id="ARBA00022448"/>
    </source>
</evidence>
<name>A0ABT7EAV1_9FIRM</name>
<dbReference type="InterPro" id="IPR003148">
    <property type="entry name" value="RCK_N"/>
</dbReference>
<dbReference type="InterPro" id="IPR036721">
    <property type="entry name" value="RCK_C_sf"/>
</dbReference>
<evidence type="ECO:0000256" key="1">
    <source>
        <dbReference type="ARBA" id="ARBA00017378"/>
    </source>
</evidence>
<dbReference type="EMBL" id="JASKYM010000001">
    <property type="protein sequence ID" value="MDK2562630.1"/>
    <property type="molecule type" value="Genomic_DNA"/>
</dbReference>
<evidence type="ECO:0000313" key="10">
    <source>
        <dbReference type="Proteomes" id="UP001301012"/>
    </source>
</evidence>
<organism evidence="9 10">
    <name type="scientific">Romboutsia sedimentorum</name>
    <dbReference type="NCBI Taxonomy" id="1368474"/>
    <lineage>
        <taxon>Bacteria</taxon>
        <taxon>Bacillati</taxon>
        <taxon>Bacillota</taxon>
        <taxon>Clostridia</taxon>
        <taxon>Peptostreptococcales</taxon>
        <taxon>Peptostreptococcaceae</taxon>
        <taxon>Romboutsia</taxon>
    </lineage>
</organism>
<dbReference type="Gene3D" id="3.30.70.1450">
    <property type="entry name" value="Regulator of K+ conductance, C-terminal domain"/>
    <property type="match status" value="1"/>
</dbReference>
<evidence type="ECO:0000259" key="7">
    <source>
        <dbReference type="PROSITE" id="PS51201"/>
    </source>
</evidence>
<keyword evidence="5" id="KW-0520">NAD</keyword>
<dbReference type="PROSITE" id="PS51202">
    <property type="entry name" value="RCK_C"/>
    <property type="match status" value="1"/>
</dbReference>
<comment type="caution">
    <text evidence="9">The sequence shown here is derived from an EMBL/GenBank/DDBJ whole genome shotgun (WGS) entry which is preliminary data.</text>
</comment>
<keyword evidence="6" id="KW-0406">Ion transport</keyword>
<feature type="domain" description="RCK C-terminal" evidence="8">
    <location>
        <begin position="137"/>
        <end position="219"/>
    </location>
</feature>
<keyword evidence="2" id="KW-0813">Transport</keyword>